<evidence type="ECO:0000256" key="2">
    <source>
        <dbReference type="ARBA" id="ARBA00023235"/>
    </source>
</evidence>
<dbReference type="PANTHER" id="PTHR31689">
    <property type="entry name" value="DIAMINOPIMELATE EPIMERASE, CHLOROPLASTIC"/>
    <property type="match status" value="1"/>
</dbReference>
<feature type="binding site" evidence="3">
    <location>
        <begin position="221"/>
        <end position="222"/>
    </location>
    <ligand>
        <name>substrate</name>
    </ligand>
</feature>
<comment type="subcellular location">
    <subcellularLocation>
        <location evidence="3">Cytoplasm</location>
    </subcellularLocation>
</comment>
<feature type="site" description="Could be important to modulate the pK values of the two catalytic cysteine residues" evidence="3">
    <location>
        <position position="162"/>
    </location>
</feature>
<keyword evidence="3" id="KW-0457">Lysine biosynthesis</keyword>
<dbReference type="NCBIfam" id="TIGR00652">
    <property type="entry name" value="DapF"/>
    <property type="match status" value="1"/>
</dbReference>
<evidence type="ECO:0000313" key="6">
    <source>
        <dbReference type="Proteomes" id="UP000076268"/>
    </source>
</evidence>
<keyword evidence="3" id="KW-0028">Amino-acid biosynthesis</keyword>
<feature type="binding site" evidence="3">
    <location>
        <begin position="211"/>
        <end position="212"/>
    </location>
    <ligand>
        <name>substrate</name>
    </ligand>
</feature>
<dbReference type="PANTHER" id="PTHR31689:SF0">
    <property type="entry name" value="DIAMINOPIMELATE EPIMERASE"/>
    <property type="match status" value="1"/>
</dbReference>
<evidence type="ECO:0000256" key="3">
    <source>
        <dbReference type="HAMAP-Rule" id="MF_00197"/>
    </source>
</evidence>
<comment type="catalytic activity">
    <reaction evidence="3">
        <text>(2S,6S)-2,6-diaminopimelate = meso-2,6-diaminopimelate</text>
        <dbReference type="Rhea" id="RHEA:15393"/>
        <dbReference type="ChEBI" id="CHEBI:57609"/>
        <dbReference type="ChEBI" id="CHEBI:57791"/>
        <dbReference type="EC" id="5.1.1.7"/>
    </reaction>
</comment>
<dbReference type="InterPro" id="IPR001653">
    <property type="entry name" value="DAP_epimerase_DapF"/>
</dbReference>
<dbReference type="OrthoDB" id="9805408at2"/>
<protein>
    <recommendedName>
        <fullName evidence="3 4">Diaminopimelate epimerase</fullName>
        <shortName evidence="3">DAP epimerase</shortName>
        <ecNumber evidence="3 4">5.1.1.7</ecNumber>
    </recommendedName>
    <alternativeName>
        <fullName evidence="3">PLP-independent amino acid racemase</fullName>
    </alternativeName>
</protein>
<comment type="caution">
    <text evidence="5">The sequence shown here is derived from an EMBL/GenBank/DDBJ whole genome shotgun (WGS) entry which is preliminary data.</text>
</comment>
<dbReference type="GO" id="GO:0009089">
    <property type="term" value="P:lysine biosynthetic process via diaminopimelate"/>
    <property type="evidence" value="ECO:0007669"/>
    <property type="project" value="UniProtKB-UniRule"/>
</dbReference>
<feature type="binding site" evidence="3">
    <location>
        <position position="160"/>
    </location>
    <ligand>
        <name>substrate</name>
    </ligand>
</feature>
<evidence type="ECO:0000313" key="5">
    <source>
        <dbReference type="EMBL" id="KYZ76076.1"/>
    </source>
</evidence>
<dbReference type="Pfam" id="PF01678">
    <property type="entry name" value="DAP_epimerase"/>
    <property type="match status" value="2"/>
</dbReference>
<comment type="similarity">
    <text evidence="1 3">Belongs to the diaminopimelate epimerase family.</text>
</comment>
<proteinExistence type="inferred from homology"/>
<comment type="pathway">
    <text evidence="3">Amino-acid biosynthesis; L-lysine biosynthesis via DAP pathway; DL-2,6-diaminopimelate from LL-2,6-diaminopimelate: step 1/1.</text>
</comment>
<evidence type="ECO:0000256" key="1">
    <source>
        <dbReference type="ARBA" id="ARBA00010219"/>
    </source>
</evidence>
<keyword evidence="6" id="KW-1185">Reference proteome</keyword>
<dbReference type="GO" id="GO:0005829">
    <property type="term" value="C:cytosol"/>
    <property type="evidence" value="ECO:0007669"/>
    <property type="project" value="TreeGrafter"/>
</dbReference>
<evidence type="ECO:0000256" key="4">
    <source>
        <dbReference type="NCBIfam" id="TIGR00652"/>
    </source>
</evidence>
<organism evidence="5 6">
    <name type="scientific">Anaerosporomusa subterranea</name>
    <dbReference type="NCBI Taxonomy" id="1794912"/>
    <lineage>
        <taxon>Bacteria</taxon>
        <taxon>Bacillati</taxon>
        <taxon>Bacillota</taxon>
        <taxon>Negativicutes</taxon>
        <taxon>Acetonemataceae</taxon>
        <taxon>Anaerosporomusa</taxon>
    </lineage>
</organism>
<comment type="subunit">
    <text evidence="3">Homodimer.</text>
</comment>
<dbReference type="EMBL" id="LSGP01000017">
    <property type="protein sequence ID" value="KYZ76076.1"/>
    <property type="molecule type" value="Genomic_DNA"/>
</dbReference>
<reference evidence="5 6" key="1">
    <citation type="submission" date="2016-02" db="EMBL/GenBank/DDBJ databases">
        <title>Anaerosporomusa subterraneum gen. nov., sp. nov., a spore-forming obligate anaerobe isolated from saprolite.</title>
        <authorList>
            <person name="Choi J.K."/>
            <person name="Shah M."/>
            <person name="Yee N."/>
        </authorList>
    </citation>
    <scope>NUCLEOTIDE SEQUENCE [LARGE SCALE GENOMIC DNA]</scope>
    <source>
        <strain evidence="5 6">RU4</strain>
    </source>
</reference>
<sequence length="288" mass="31470">MKFDYFKYHGLGNDYIVIDPQNADISLEPEIIRLICHRNFGVGSDGILYGPIIKGEDLQLRIFNPDGSEAEKSGNGIRIFSRYLFDAGYLHSNQFQLETLGGRVYVELLDATAGEIRVDMGTVTFFSAEVPVSGPPRQVINEELTINGRSFNVTCLSIGNPHCVVLLDDISRELVEEIGPIIENHALFPNRINVQLLKVLDRNNIQIEIWERGAGYTLASGSSSCATASAAYKLGLVAEDINVHMPGGAINVKIGQDGHVRMTGSVTAVCKGVFMDDLAAQIRDLSGL</sequence>
<gene>
    <name evidence="3" type="primary">dapF</name>
    <name evidence="5" type="ORF">AXX12_06425</name>
</gene>
<keyword evidence="2 3" id="KW-0413">Isomerase</keyword>
<feature type="binding site" evidence="3">
    <location>
        <position position="193"/>
    </location>
    <ligand>
        <name>substrate</name>
    </ligand>
</feature>
<dbReference type="RefSeq" id="WP_066240886.1">
    <property type="nucleotide sequence ID" value="NZ_LSGP01000017.1"/>
</dbReference>
<comment type="function">
    <text evidence="3">Catalyzes the stereoinversion of LL-2,6-diaminopimelate (L,L-DAP) to meso-diaminopimelate (meso-DAP), a precursor of L-lysine and an essential component of the bacterial peptidoglycan.</text>
</comment>
<dbReference type="AlphaFoldDB" id="A0A154BQ60"/>
<dbReference type="Proteomes" id="UP000076268">
    <property type="component" value="Unassembled WGS sequence"/>
</dbReference>
<dbReference type="HAMAP" id="MF_00197">
    <property type="entry name" value="DAP_epimerase"/>
    <property type="match status" value="1"/>
</dbReference>
<dbReference type="UniPathway" id="UPA00034">
    <property type="reaction ID" value="UER00025"/>
</dbReference>
<name>A0A154BQ60_ANASB</name>
<feature type="binding site" evidence="3">
    <location>
        <begin position="74"/>
        <end position="75"/>
    </location>
    <ligand>
        <name>substrate</name>
    </ligand>
</feature>
<dbReference type="Gene3D" id="3.10.310.10">
    <property type="entry name" value="Diaminopimelate Epimerase, Chain A, domain 1"/>
    <property type="match status" value="2"/>
</dbReference>
<dbReference type="EC" id="5.1.1.7" evidence="3 4"/>
<dbReference type="STRING" id="1794912.AXX12_06425"/>
<comment type="caution">
    <text evidence="3">Lacks conserved residue(s) required for the propagation of feature annotation.</text>
</comment>
<feature type="site" description="Could be important to modulate the pK values of the two catalytic cysteine residues" evidence="3">
    <location>
        <position position="211"/>
    </location>
</feature>
<accession>A0A154BQ60</accession>
<dbReference type="SUPFAM" id="SSF54506">
    <property type="entry name" value="Diaminopimelate epimerase-like"/>
    <property type="match status" value="2"/>
</dbReference>
<feature type="binding site" evidence="3">
    <location>
        <position position="64"/>
    </location>
    <ligand>
        <name>substrate</name>
    </ligand>
</feature>
<dbReference type="GO" id="GO:0008837">
    <property type="term" value="F:diaminopimelate epimerase activity"/>
    <property type="evidence" value="ECO:0007669"/>
    <property type="project" value="UniProtKB-UniRule"/>
</dbReference>
<keyword evidence="3" id="KW-0963">Cytoplasm</keyword>
<feature type="binding site" evidence="3">
    <location>
        <position position="13"/>
    </location>
    <ligand>
        <name>substrate</name>
    </ligand>
</feature>